<reference evidence="2 3" key="1">
    <citation type="submission" date="2020-07" db="EMBL/GenBank/DDBJ databases">
        <authorList>
            <person name="Sun Q."/>
        </authorList>
    </citation>
    <scope>NUCLEOTIDE SEQUENCE [LARGE SCALE GENOMIC DNA]</scope>
    <source>
        <strain evidence="2 3">MAH-1</strain>
    </source>
</reference>
<dbReference type="EMBL" id="JACBJI010000001">
    <property type="protein sequence ID" value="NYA69315.1"/>
    <property type="molecule type" value="Genomic_DNA"/>
</dbReference>
<accession>A0A7Y9C3X5</accession>
<keyword evidence="1" id="KW-0472">Membrane</keyword>
<evidence type="ECO:0000313" key="3">
    <source>
        <dbReference type="Proteomes" id="UP000535020"/>
    </source>
</evidence>
<keyword evidence="1" id="KW-1133">Transmembrane helix</keyword>
<sequence>MTNIFLSGITGSAVLLLLFFFLVLTTVTSLLTLLLLENIPATKRFLDRQKSNGWPKLQLTYLGVFFLGTSLLVLLLTIFESVNDGKGIL</sequence>
<dbReference type="RefSeq" id="WP_176004138.1">
    <property type="nucleotide sequence ID" value="NZ_JABWMI010000001.1"/>
</dbReference>
<name>A0A7Y9C3X5_9FLAO</name>
<dbReference type="AlphaFoldDB" id="A0A7Y9C3X5"/>
<evidence type="ECO:0000256" key="1">
    <source>
        <dbReference type="SAM" id="Phobius"/>
    </source>
</evidence>
<feature type="transmembrane region" description="Helical" evidence="1">
    <location>
        <begin position="57"/>
        <end position="79"/>
    </location>
</feature>
<dbReference type="Proteomes" id="UP000535020">
    <property type="component" value="Unassembled WGS sequence"/>
</dbReference>
<protein>
    <submittedName>
        <fullName evidence="2">Uncharacterized protein</fullName>
    </submittedName>
</protein>
<keyword evidence="1" id="KW-0812">Transmembrane</keyword>
<comment type="caution">
    <text evidence="2">The sequence shown here is derived from an EMBL/GenBank/DDBJ whole genome shotgun (WGS) entry which is preliminary data.</text>
</comment>
<evidence type="ECO:0000313" key="2">
    <source>
        <dbReference type="EMBL" id="NYA69315.1"/>
    </source>
</evidence>
<gene>
    <name evidence="2" type="ORF">HZF10_00170</name>
</gene>
<feature type="transmembrane region" description="Helical" evidence="1">
    <location>
        <begin position="12"/>
        <end position="36"/>
    </location>
</feature>
<organism evidence="2 3">
    <name type="scientific">Flavobacterium agri</name>
    <dbReference type="NCBI Taxonomy" id="2743471"/>
    <lineage>
        <taxon>Bacteria</taxon>
        <taxon>Pseudomonadati</taxon>
        <taxon>Bacteroidota</taxon>
        <taxon>Flavobacteriia</taxon>
        <taxon>Flavobacteriales</taxon>
        <taxon>Flavobacteriaceae</taxon>
        <taxon>Flavobacterium</taxon>
    </lineage>
</organism>
<proteinExistence type="predicted"/>
<keyword evidence="3" id="KW-1185">Reference proteome</keyword>